<dbReference type="AlphaFoldDB" id="A0AAD5M7V8"/>
<proteinExistence type="predicted"/>
<reference evidence="3" key="1">
    <citation type="submission" date="2021-06" db="EMBL/GenBank/DDBJ databases">
        <title>Parelaphostrongylus tenuis whole genome reference sequence.</title>
        <authorList>
            <person name="Garwood T.J."/>
            <person name="Larsen P.A."/>
            <person name="Fountain-Jones N.M."/>
            <person name="Garbe J.R."/>
            <person name="Macchietto M.G."/>
            <person name="Kania S.A."/>
            <person name="Gerhold R.W."/>
            <person name="Richards J.E."/>
            <person name="Wolf T.M."/>
        </authorList>
    </citation>
    <scope>NUCLEOTIDE SEQUENCE</scope>
    <source>
        <strain evidence="3">MNPRO001-30</strain>
        <tissue evidence="3">Meninges</tissue>
    </source>
</reference>
<dbReference type="PANTHER" id="PTHR14130:SF14">
    <property type="entry name" value="RHO GTPASE-ACTIVATING PROTEIN 92B"/>
    <property type="match status" value="1"/>
</dbReference>
<keyword evidence="1" id="KW-0343">GTPase activation</keyword>
<dbReference type="PANTHER" id="PTHR14130">
    <property type="entry name" value="3BP-1 RELATED RHOGAP"/>
    <property type="match status" value="1"/>
</dbReference>
<dbReference type="SUPFAM" id="SSF48350">
    <property type="entry name" value="GTPase activation domain, GAP"/>
    <property type="match status" value="1"/>
</dbReference>
<dbReference type="InterPro" id="IPR047165">
    <property type="entry name" value="RHG17/44/SH3BP1-like"/>
</dbReference>
<dbReference type="Proteomes" id="UP001196413">
    <property type="component" value="Unassembled WGS sequence"/>
</dbReference>
<evidence type="ECO:0000313" key="3">
    <source>
        <dbReference type="EMBL" id="KAJ1352148.1"/>
    </source>
</evidence>
<protein>
    <recommendedName>
        <fullName evidence="2">Rho-GAP domain-containing protein</fullName>
    </recommendedName>
</protein>
<name>A0AAD5M7V8_PARTN</name>
<evidence type="ECO:0000256" key="1">
    <source>
        <dbReference type="ARBA" id="ARBA00022468"/>
    </source>
</evidence>
<dbReference type="GO" id="GO:0035020">
    <property type="term" value="P:regulation of Rac protein signal transduction"/>
    <property type="evidence" value="ECO:0007669"/>
    <property type="project" value="TreeGrafter"/>
</dbReference>
<dbReference type="GO" id="GO:0005096">
    <property type="term" value="F:GTPase activator activity"/>
    <property type="evidence" value="ECO:0007669"/>
    <property type="project" value="UniProtKB-KW"/>
</dbReference>
<gene>
    <name evidence="3" type="ORF">KIN20_008351</name>
</gene>
<dbReference type="GO" id="GO:0007165">
    <property type="term" value="P:signal transduction"/>
    <property type="evidence" value="ECO:0007669"/>
    <property type="project" value="InterPro"/>
</dbReference>
<keyword evidence="4" id="KW-1185">Reference proteome</keyword>
<dbReference type="PROSITE" id="PS50238">
    <property type="entry name" value="RHOGAP"/>
    <property type="match status" value="1"/>
</dbReference>
<organism evidence="3 4">
    <name type="scientific">Parelaphostrongylus tenuis</name>
    <name type="common">Meningeal worm</name>
    <dbReference type="NCBI Taxonomy" id="148309"/>
    <lineage>
        <taxon>Eukaryota</taxon>
        <taxon>Metazoa</taxon>
        <taxon>Ecdysozoa</taxon>
        <taxon>Nematoda</taxon>
        <taxon>Chromadorea</taxon>
        <taxon>Rhabditida</taxon>
        <taxon>Rhabditina</taxon>
        <taxon>Rhabditomorpha</taxon>
        <taxon>Strongyloidea</taxon>
        <taxon>Metastrongylidae</taxon>
        <taxon>Parelaphostrongylus</taxon>
    </lineage>
</organism>
<dbReference type="GO" id="GO:0032956">
    <property type="term" value="P:regulation of actin cytoskeleton organization"/>
    <property type="evidence" value="ECO:0007669"/>
    <property type="project" value="TreeGrafter"/>
</dbReference>
<dbReference type="Gene3D" id="1.10.555.10">
    <property type="entry name" value="Rho GTPase activation protein"/>
    <property type="match status" value="1"/>
</dbReference>
<dbReference type="InterPro" id="IPR008936">
    <property type="entry name" value="Rho_GTPase_activation_prot"/>
</dbReference>
<comment type="caution">
    <text evidence="3">The sequence shown here is derived from an EMBL/GenBank/DDBJ whole genome shotgun (WGS) entry which is preliminary data.</text>
</comment>
<accession>A0AAD5M7V8</accession>
<dbReference type="InterPro" id="IPR000198">
    <property type="entry name" value="RhoGAP_dom"/>
</dbReference>
<evidence type="ECO:0000259" key="2">
    <source>
        <dbReference type="PROSITE" id="PS50238"/>
    </source>
</evidence>
<evidence type="ECO:0000313" key="4">
    <source>
        <dbReference type="Proteomes" id="UP001196413"/>
    </source>
</evidence>
<sequence>MSALYCLYQGPFISTKQDKNIGLFRVIGNSAKIRRMKAAFDAGQIDTDKRAYYLDPHSVCSALKSYLKELPDSLLTHRLHNDWVNASKLVVHYLDLWT</sequence>
<dbReference type="EMBL" id="JAHQIW010001317">
    <property type="protein sequence ID" value="KAJ1352148.1"/>
    <property type="molecule type" value="Genomic_DNA"/>
</dbReference>
<dbReference type="Pfam" id="PF00620">
    <property type="entry name" value="RhoGAP"/>
    <property type="match status" value="1"/>
</dbReference>
<feature type="domain" description="Rho-GAP" evidence="2">
    <location>
        <begin position="1"/>
        <end position="98"/>
    </location>
</feature>